<dbReference type="Proteomes" id="UP001595645">
    <property type="component" value="Unassembled WGS sequence"/>
</dbReference>
<keyword evidence="6" id="KW-0045">Antibiotic biosynthesis</keyword>
<dbReference type="PROSITE" id="PS52019">
    <property type="entry name" value="PKS_MFAS_DH"/>
    <property type="match status" value="1"/>
</dbReference>
<gene>
    <name evidence="13" type="ORF">ACFOSH_33285</name>
</gene>
<comment type="caution">
    <text evidence="9">Lacks conserved residue(s) required for the propagation of feature annotation.</text>
</comment>
<evidence type="ECO:0000256" key="1">
    <source>
        <dbReference type="ARBA" id="ARBA00001957"/>
    </source>
</evidence>
<dbReference type="Gene3D" id="3.40.366.10">
    <property type="entry name" value="Malonyl-Coenzyme A Acyl Carrier Protein, domain 2"/>
    <property type="match status" value="2"/>
</dbReference>
<dbReference type="Pfam" id="PF00698">
    <property type="entry name" value="Acyl_transf_1"/>
    <property type="match status" value="2"/>
</dbReference>
<dbReference type="InterPro" id="IPR055123">
    <property type="entry name" value="SpnB-like_Rossmann"/>
</dbReference>
<dbReference type="PROSITE" id="PS52004">
    <property type="entry name" value="KS3_2"/>
    <property type="match status" value="2"/>
</dbReference>
<evidence type="ECO:0000259" key="11">
    <source>
        <dbReference type="PROSITE" id="PS52004"/>
    </source>
</evidence>
<dbReference type="SMART" id="SM00825">
    <property type="entry name" value="PKS_KS"/>
    <property type="match status" value="2"/>
</dbReference>
<dbReference type="PANTHER" id="PTHR43775:SF51">
    <property type="entry name" value="INACTIVE PHENOLPHTHIOCEROL SYNTHESIS POLYKETIDE SYNTHASE TYPE I PKS1-RELATED"/>
    <property type="match status" value="1"/>
</dbReference>
<comment type="caution">
    <text evidence="13">The sequence shown here is derived from an EMBL/GenBank/DDBJ whole genome shotgun (WGS) entry which is preliminary data.</text>
</comment>
<dbReference type="PROSITE" id="PS00012">
    <property type="entry name" value="PHOSPHOPANTETHEINE"/>
    <property type="match status" value="2"/>
</dbReference>
<dbReference type="SUPFAM" id="SSF52151">
    <property type="entry name" value="FabD/lysophospholipase-like"/>
    <property type="match status" value="2"/>
</dbReference>
<keyword evidence="14" id="KW-1185">Reference proteome</keyword>
<keyword evidence="3" id="KW-0596">Phosphopantetheine</keyword>
<feature type="domain" description="PKS/mFAS DH" evidence="12">
    <location>
        <begin position="908"/>
        <end position="1186"/>
    </location>
</feature>
<evidence type="ECO:0000256" key="6">
    <source>
        <dbReference type="ARBA" id="ARBA00023194"/>
    </source>
</evidence>
<dbReference type="Pfam" id="PF00109">
    <property type="entry name" value="ketoacyl-synt"/>
    <property type="match status" value="2"/>
</dbReference>
<dbReference type="Pfam" id="PF21089">
    <property type="entry name" value="PKS_DH_N"/>
    <property type="match status" value="1"/>
</dbReference>
<accession>A0ABV7P8R2</accession>
<comment type="cofactor">
    <cofactor evidence="1">
        <name>pantetheine 4'-phosphate</name>
        <dbReference type="ChEBI" id="CHEBI:47942"/>
    </cofactor>
</comment>
<dbReference type="InterPro" id="IPR009081">
    <property type="entry name" value="PP-bd_ACP"/>
</dbReference>
<dbReference type="Pfam" id="PF02801">
    <property type="entry name" value="Ketoacyl-synt_C"/>
    <property type="match status" value="2"/>
</dbReference>
<dbReference type="InterPro" id="IPR014031">
    <property type="entry name" value="Ketoacyl_synth_C"/>
</dbReference>
<dbReference type="PROSITE" id="PS50075">
    <property type="entry name" value="CARRIER"/>
    <property type="match status" value="2"/>
</dbReference>
<organism evidence="13 14">
    <name type="scientific">Amycolatopsis speibonae</name>
    <dbReference type="NCBI Taxonomy" id="1450224"/>
    <lineage>
        <taxon>Bacteria</taxon>
        <taxon>Bacillati</taxon>
        <taxon>Actinomycetota</taxon>
        <taxon>Actinomycetes</taxon>
        <taxon>Pseudonocardiales</taxon>
        <taxon>Pseudonocardiaceae</taxon>
        <taxon>Amycolatopsis</taxon>
    </lineage>
</organism>
<evidence type="ECO:0000256" key="7">
    <source>
        <dbReference type="ARBA" id="ARBA00023268"/>
    </source>
</evidence>
<dbReference type="InterPro" id="IPR016039">
    <property type="entry name" value="Thiolase-like"/>
</dbReference>
<dbReference type="Pfam" id="PF08990">
    <property type="entry name" value="Docking"/>
    <property type="match status" value="1"/>
</dbReference>
<dbReference type="InterPro" id="IPR013968">
    <property type="entry name" value="PKS_KR"/>
</dbReference>
<dbReference type="InterPro" id="IPR014043">
    <property type="entry name" value="Acyl_transferase_dom"/>
</dbReference>
<evidence type="ECO:0000256" key="5">
    <source>
        <dbReference type="ARBA" id="ARBA00022679"/>
    </source>
</evidence>
<evidence type="ECO:0000256" key="8">
    <source>
        <dbReference type="ARBA" id="ARBA00023315"/>
    </source>
</evidence>
<keyword evidence="8" id="KW-0012">Acyltransferase</keyword>
<evidence type="ECO:0000256" key="9">
    <source>
        <dbReference type="PROSITE-ProRule" id="PRU01363"/>
    </source>
</evidence>
<feature type="domain" description="Ketosynthase family 3 (KS3)" evidence="11">
    <location>
        <begin position="1677"/>
        <end position="2098"/>
    </location>
</feature>
<evidence type="ECO:0000256" key="3">
    <source>
        <dbReference type="ARBA" id="ARBA00022450"/>
    </source>
</evidence>
<dbReference type="InterPro" id="IPR042104">
    <property type="entry name" value="PKS_dehydratase_sf"/>
</dbReference>
<dbReference type="SMART" id="SM00822">
    <property type="entry name" value="PKS_KR"/>
    <property type="match status" value="1"/>
</dbReference>
<feature type="region of interest" description="N-terminal hotdog fold" evidence="9">
    <location>
        <begin position="908"/>
        <end position="1033"/>
    </location>
</feature>
<sequence length="2725" mass="287649">MTTSEEQLVEALRSTLKENERLRRQGAGSADPIAVVAMACRFPGGVRTPEELWALLDGGVDAIAGFPDDRGWELDTLFDADPDASGKSYAREGGFLYDMAMFDPGVFGISPREALAMDPQQRLLLETSWEAFERAGIDPGSVRGGKIGVFGGIINHDHGTRLRPVPEEVEGYVGTGSSGSAAIGRVAYTFGLEGPAITVDTACSSSLVAMHLAVQSLRRGECAMALAGGVTVMSTPDTFVEFSRQRALAPDSRCKSFDDAADGTVWSEGAGMVLLERLSVAEERGHPVLAVVRGSAVNSDGASNGLTAPNGPSQQRVIRAALADAGLSTVDVDAVEAHGTGTRLGDPIEAQALLATYGQDREHPVRLGSVKSNIGHTQGAAGVAGVIKMVLAMGHGLLPKTLHVDTPTSRVNWSSGAVEILTEACPWPELDRPRRAALSAFGASGTNAHLILESVPRTHAESGGQAGPWPVLVSGATAEAARAQAERVAEFVRTRPDIEVGDVAWSLLSSRAALAHRAVVVTDEREDLVAKLAGAGPGSADVTGRLVFVFPGQGTQWAGMGRELGKSCAVFRDSMLACAEVLEGLVGWKLWDALDDEAALARVDVVQPVSFAMMVSLAAVWRSLGVEPDAVAGHSQGEIAAAYVAGVLSLEDAVRVVVLRSAVIARELSGRGAMLSVVAPEDQVRALLPGFRDRLWVAAVNGPASVTVSGDADAIEEFGRLLSARRLLRWALPGVDFAGHSGQVEAVREKLLETLADVRPAPGTVPVYSTVDDRWLGGTEMDAGYWYRNLRQPVGFESAMRGLAAEGHRAFLEVSAHPVLTTSIADVVEEPAVVTGTLRRDEGGWGRFLASAGELHRRGVPVDWKPAFDGPYRRVDLPTYPFQRERFWLDARTGAGDVTAAGLAAADHPLLGAVVRLPEDDGVALTARLSLATHPWLVDHVVFDTTVVPGVALVELAIRAGDEVGHPVVDELVIEAPLVLRDREARQLRVRVRPPDAHGRRALAIHSRPDEAGPDAEWTRHASGSLAASGAPSGFEFAEWPPAGAAPVDIENTYAGFAAAGLAYGPGFQRLRAVWRRGEEIFGEVALTEEQSLEAGRFGLHPALLECALHASTFTGQEVATPDGDVRLPFSWTGVSLHASGATLVRVRAVARGEGEVSLRLADETGAPVATVESLVFRPVSLAGLRTTTGGSLFGVEWVPAEVGAAPDVDVVVCEAGAGDVREVVAGVLARVQEFVREETSSRLVVLTRGVSTPVGAAVWGLVRSAQAEEPGRIMLADLDDDPRSRALIAQAAAGDEPQVAIHAGQVRVPRLARVEPAGEPLVLDPDGTILITGGTGTLGRIIAHHLVDTYGVRHLLLLSRTGGTTDIPEAHVVACDVADRDALATVLDDIPPEHPLTGVIHAAGVLDDGVLATLTPHRLDTVFTPKINGALNLHDLTRHHNLSLFVLFSSVAGALGSAAQGNYAAANGFLDGLAHQRHAEGLPATSLAWGLWEPTGLTARLSDTDRRRLANTGMRPLSAVDGMALFDSAMATGLPSLVPARFDLAAVGAGEVPPLFRSLVRRRRAVRTGSPDSLARLPEEGRRQAVLDLVRREVAAVLAHATKDAVDEVRAFKEMGLDSLTGVELRNRLAAATGLRLPATLVFDYPTPGGLAGHLCERLSGGERGRTTSRVTAVADEPIAIVSMACRLPGGVVSPEGLWDLVAGGVDAVTDFPADRGWDLGALYDPDPDAAGKSYVRQGAFVDDVAGFDARFFAVSPREALAMDPQQRLLLETSWEVFEHAGIDPTSVRGSDTGVFTGVTNHDYDHYRNPGAGDLDAYRITGVSGSVVSGRVAYTFGLEGPAISIDTACSSSLVAMHLAVQSLRRGECSMALAGGVTVMATPRGFVEFSRQRGLAPDGRCKSFAAAADGTAWSEGAGVVLLERLSDATRLGHRVLAVVRGSAMNSDGASNGLTAPNGPAQQRVILSALADAGLSTSDIDAVEAHGTGTRLGDPIEAQAVLATYGQNRDRPVWLGSLKSNLGHAQGAAGIAGVIKMVLAMRHGVLPKTLHVDAPTPEVDWSSGSVELLTEPREWPEPRRAGVSSFGVSGTNAHLILESVAETGEPEAETGDHRGPWPVVLSGATVEAVRAQARTMAEFVSANHDVAVEDLAKSLVSSRAMLAQRAVVVADDRDELLAELATLSRDAVEVAPAEGKLAFVFSGQGSQRAGMGRELYEKFPVFREAFDEICGHFAFPLKETVFESDQLDGTRYAQAGLFAVETALARLLESFGVRPDLVAGHSLGEVTAVHVAGALSLRDACALVEARGRLMGDLPPGGAMAAVAASEREVAAVVEECAGRIALAAVNAPRAVVVSGDEDAVSWVTDRCGEYGWRTRRLRVSHAFHSPCVDEAAAGLEDVVRGLSFTEPRLPVVSNVTGDVVGADVLGEPGYWSTHLRSTVRFAEGVARLRAAGVGKVLEVGPGRALTGMVRDCWEGERDTLVVAGLRERREAAGFLSGLGELSAGGVPVDWPSVLGGAGRLVGLPTYPFQRRRFWLEPANPEYTPPPAVPVVDEVTMAERLGELPRAEQERELLDLVREQAANVLGYERGASTGSREAFQELGFDSVTAVELRNRIVFATGLRLPATILFDHPTAAAVARVLWTEMFSGAPSGSLALLHDLDRLEAVPADTLDDGYRAAVLARFQRITEGWAPRPEADTGTADRLRTASAAEILDFIDNELGRAAK</sequence>
<dbReference type="InterPro" id="IPR049551">
    <property type="entry name" value="PKS_DH_C"/>
</dbReference>
<dbReference type="InterPro" id="IPR001227">
    <property type="entry name" value="Ac_transferase_dom_sf"/>
</dbReference>
<evidence type="ECO:0000256" key="2">
    <source>
        <dbReference type="ARBA" id="ARBA00004792"/>
    </source>
</evidence>
<keyword evidence="4" id="KW-0597">Phosphoprotein</keyword>
<dbReference type="InterPro" id="IPR018201">
    <property type="entry name" value="Ketoacyl_synth_AS"/>
</dbReference>
<dbReference type="Pfam" id="PF22953">
    <property type="entry name" value="SpnB_Rossmann"/>
    <property type="match status" value="1"/>
</dbReference>
<dbReference type="CDD" id="cd08956">
    <property type="entry name" value="KR_3_FAS_SDR_x"/>
    <property type="match status" value="1"/>
</dbReference>
<dbReference type="Gene3D" id="3.10.129.110">
    <property type="entry name" value="Polyketide synthase dehydratase"/>
    <property type="match status" value="1"/>
</dbReference>
<dbReference type="RefSeq" id="WP_378243749.1">
    <property type="nucleotide sequence ID" value="NZ_JBHRWK010000061.1"/>
</dbReference>
<keyword evidence="5" id="KW-0808">Transferase</keyword>
<dbReference type="InterPro" id="IPR049552">
    <property type="entry name" value="PKS_DH_N"/>
</dbReference>
<keyword evidence="7" id="KW-0511">Multifunctional enzyme</keyword>
<dbReference type="InterPro" id="IPR020841">
    <property type="entry name" value="PKS_Beta-ketoAc_synthase_dom"/>
</dbReference>
<dbReference type="InterPro" id="IPR006162">
    <property type="entry name" value="Ppantetheine_attach_site"/>
</dbReference>
<dbReference type="SUPFAM" id="SSF55048">
    <property type="entry name" value="Probable ACP-binding domain of malonyl-CoA ACP transacylase"/>
    <property type="match status" value="2"/>
</dbReference>
<dbReference type="InterPro" id="IPR036291">
    <property type="entry name" value="NAD(P)-bd_dom_sf"/>
</dbReference>
<dbReference type="Pfam" id="PF16197">
    <property type="entry name" value="KAsynt_C_assoc"/>
    <property type="match status" value="2"/>
</dbReference>
<dbReference type="SMART" id="SM00827">
    <property type="entry name" value="PKS_AT"/>
    <property type="match status" value="2"/>
</dbReference>
<dbReference type="InterPro" id="IPR032821">
    <property type="entry name" value="PKS_assoc"/>
</dbReference>
<dbReference type="InterPro" id="IPR016036">
    <property type="entry name" value="Malonyl_transacylase_ACP-bd"/>
</dbReference>
<dbReference type="PROSITE" id="PS00606">
    <property type="entry name" value="KS3_1"/>
    <property type="match status" value="2"/>
</dbReference>
<feature type="region of interest" description="C-terminal hotdog fold" evidence="9">
    <location>
        <begin position="1045"/>
        <end position="1186"/>
    </location>
</feature>
<dbReference type="Gene3D" id="3.40.50.720">
    <property type="entry name" value="NAD(P)-binding Rossmann-like Domain"/>
    <property type="match status" value="1"/>
</dbReference>
<dbReference type="CDD" id="cd00833">
    <property type="entry name" value="PKS"/>
    <property type="match status" value="2"/>
</dbReference>
<dbReference type="InterPro" id="IPR020807">
    <property type="entry name" value="PKS_DH"/>
</dbReference>
<dbReference type="SMART" id="SM00823">
    <property type="entry name" value="PKS_PP"/>
    <property type="match status" value="2"/>
</dbReference>
<dbReference type="Gene3D" id="3.30.70.3290">
    <property type="match status" value="2"/>
</dbReference>
<comment type="pathway">
    <text evidence="2">Antibiotic biosynthesis.</text>
</comment>
<dbReference type="SUPFAM" id="SSF47336">
    <property type="entry name" value="ACP-like"/>
    <property type="match status" value="2"/>
</dbReference>
<proteinExistence type="predicted"/>
<dbReference type="Pfam" id="PF08659">
    <property type="entry name" value="KR"/>
    <property type="match status" value="1"/>
</dbReference>
<feature type="domain" description="Carrier" evidence="10">
    <location>
        <begin position="2567"/>
        <end position="2645"/>
    </location>
</feature>
<dbReference type="Gene3D" id="3.40.47.10">
    <property type="match status" value="2"/>
</dbReference>
<feature type="domain" description="Ketosynthase family 3 (KS3)" evidence="11">
    <location>
        <begin position="30"/>
        <end position="454"/>
    </location>
</feature>
<evidence type="ECO:0000313" key="14">
    <source>
        <dbReference type="Proteomes" id="UP001595645"/>
    </source>
</evidence>
<evidence type="ECO:0000256" key="4">
    <source>
        <dbReference type="ARBA" id="ARBA00022553"/>
    </source>
</evidence>
<dbReference type="InterPro" id="IPR036736">
    <property type="entry name" value="ACP-like_sf"/>
</dbReference>
<dbReference type="InterPro" id="IPR050091">
    <property type="entry name" value="PKS_NRPS_Biosynth_Enz"/>
</dbReference>
<dbReference type="InterPro" id="IPR057326">
    <property type="entry name" value="KR_dom"/>
</dbReference>
<dbReference type="SMART" id="SM01294">
    <property type="entry name" value="PKS_PP_betabranch"/>
    <property type="match status" value="2"/>
</dbReference>
<evidence type="ECO:0000313" key="13">
    <source>
        <dbReference type="EMBL" id="MFC3454334.1"/>
    </source>
</evidence>
<dbReference type="PANTHER" id="PTHR43775">
    <property type="entry name" value="FATTY ACID SYNTHASE"/>
    <property type="match status" value="1"/>
</dbReference>
<dbReference type="InterPro" id="IPR015083">
    <property type="entry name" value="NorB/c/GfsB-D-like_docking"/>
</dbReference>
<evidence type="ECO:0000259" key="10">
    <source>
        <dbReference type="PROSITE" id="PS50075"/>
    </source>
</evidence>
<name>A0ABV7P8R2_9PSEU</name>
<dbReference type="SUPFAM" id="SSF53901">
    <property type="entry name" value="Thiolase-like"/>
    <property type="match status" value="2"/>
</dbReference>
<feature type="domain" description="Carrier" evidence="10">
    <location>
        <begin position="1585"/>
        <end position="1660"/>
    </location>
</feature>
<dbReference type="InterPro" id="IPR016035">
    <property type="entry name" value="Acyl_Trfase/lysoPLipase"/>
</dbReference>
<dbReference type="SUPFAM" id="SSF51735">
    <property type="entry name" value="NAD(P)-binding Rossmann-fold domains"/>
    <property type="match status" value="2"/>
</dbReference>
<dbReference type="EMBL" id="JBHRWK010000061">
    <property type="protein sequence ID" value="MFC3454334.1"/>
    <property type="molecule type" value="Genomic_DNA"/>
</dbReference>
<dbReference type="InterPro" id="IPR014030">
    <property type="entry name" value="Ketoacyl_synth_N"/>
</dbReference>
<dbReference type="InterPro" id="IPR020806">
    <property type="entry name" value="PKS_PP-bd"/>
</dbReference>
<dbReference type="Pfam" id="PF00550">
    <property type="entry name" value="PP-binding"/>
    <property type="match status" value="2"/>
</dbReference>
<dbReference type="Gene3D" id="1.10.1200.10">
    <property type="entry name" value="ACP-like"/>
    <property type="match status" value="2"/>
</dbReference>
<reference evidence="14" key="1">
    <citation type="journal article" date="2019" name="Int. J. Syst. Evol. Microbiol.">
        <title>The Global Catalogue of Microorganisms (GCM) 10K type strain sequencing project: providing services to taxonomists for standard genome sequencing and annotation.</title>
        <authorList>
            <consortium name="The Broad Institute Genomics Platform"/>
            <consortium name="The Broad Institute Genome Sequencing Center for Infectious Disease"/>
            <person name="Wu L."/>
            <person name="Ma J."/>
        </authorList>
    </citation>
    <scope>NUCLEOTIDE SEQUENCE [LARGE SCALE GENOMIC DNA]</scope>
    <source>
        <strain evidence="14">CGMCC 4.7676</strain>
    </source>
</reference>
<dbReference type="SMART" id="SM00826">
    <property type="entry name" value="PKS_DH"/>
    <property type="match status" value="1"/>
</dbReference>
<dbReference type="InterPro" id="IPR049900">
    <property type="entry name" value="PKS_mFAS_DH"/>
</dbReference>
<evidence type="ECO:0000259" key="12">
    <source>
        <dbReference type="PROSITE" id="PS52019"/>
    </source>
</evidence>
<dbReference type="Pfam" id="PF14765">
    <property type="entry name" value="PS-DH"/>
    <property type="match status" value="1"/>
</dbReference>
<protein>
    <submittedName>
        <fullName evidence="13">SDR family NAD(P)-dependent oxidoreductase</fullName>
    </submittedName>
</protein>